<dbReference type="AlphaFoldDB" id="A0A178M4N3"/>
<organism evidence="1 2">
    <name type="scientific">Magnetospirillum moscoviense</name>
    <dbReference type="NCBI Taxonomy" id="1437059"/>
    <lineage>
        <taxon>Bacteria</taxon>
        <taxon>Pseudomonadati</taxon>
        <taxon>Pseudomonadota</taxon>
        <taxon>Alphaproteobacteria</taxon>
        <taxon>Rhodospirillales</taxon>
        <taxon>Rhodospirillaceae</taxon>
        <taxon>Magnetospirillum</taxon>
    </lineage>
</organism>
<sequence>MSNPRVSFEVQVLEDKNWVVTQFMADEGQAKAFAESLLQKGNHAAVRVVKDWQRLDGSHSETVVLEKTGEVKNQGPDLALGAISDAPICRELGDFYLPEARQTIGRLVRKYLDELQVTPSELLHSGAELKRFGDKGNLLFSAIDRVATLQAAAAGEESKARRDFLSKAWDDILARARAFAAKKPPLCKTFAEIMAEVAKGGEHAGYATQSLMAVRLLDVRSYQAKIDILLAWAAEPQAATALEFIDLFIADTLLSAQLIQDLLGYQANLGAALTQLCDLAEGKASPAKFAPEATFSALNALFAKGSLPQSKAVLLARVMRELGGANPLSRNEPKQETEVFTRLAHRLVGHRCVLAQGAAAEALLHRVTRIHAHLGTVTASQAIDLMLRLLSDKVLKVQYLLALAQSNLAQGMADALAELIIARVSETEHIDKWVPLRLPPPERMAALAGLNAALVVCQILAPETRAELGSKVDDVLATYLLAEEVIEKIDKPDDPLAMRAIRLIKFCGSGVLIEGRSLNLARARVIEHLKQPQFEEKFLASVPEPGKAEAHLREFHRLLVQTGFR</sequence>
<proteinExistence type="predicted"/>
<dbReference type="OrthoDB" id="7351144at2"/>
<name>A0A178M4N3_9PROT</name>
<keyword evidence="2" id="KW-1185">Reference proteome</keyword>
<accession>A0A178M4N3</accession>
<dbReference type="STRING" id="1437059.A6A05_05040"/>
<dbReference type="Proteomes" id="UP000078543">
    <property type="component" value="Unassembled WGS sequence"/>
</dbReference>
<dbReference type="RefSeq" id="WP_068504788.1">
    <property type="nucleotide sequence ID" value="NZ_LWQU01000207.1"/>
</dbReference>
<protein>
    <submittedName>
        <fullName evidence="1">Uncharacterized protein</fullName>
    </submittedName>
</protein>
<reference evidence="1 2" key="1">
    <citation type="submission" date="2016-04" db="EMBL/GenBank/DDBJ databases">
        <title>Draft genome sequence of freshwater magnetotactic bacteria Magnetospirillum marisnigri SP-1 and Magnetospirillum moscoviense BB-1.</title>
        <authorList>
            <person name="Koziaeva V."/>
            <person name="Dziuba M.V."/>
            <person name="Ivanov T.M."/>
            <person name="Kuznetsov B."/>
            <person name="Grouzdev D.S."/>
        </authorList>
    </citation>
    <scope>NUCLEOTIDE SEQUENCE [LARGE SCALE GENOMIC DNA]</scope>
    <source>
        <strain evidence="1 2">BB-1</strain>
    </source>
</reference>
<dbReference type="EMBL" id="LWQU01000207">
    <property type="protein sequence ID" value="OAN43712.1"/>
    <property type="molecule type" value="Genomic_DNA"/>
</dbReference>
<gene>
    <name evidence="1" type="ORF">A6A05_05040</name>
</gene>
<comment type="caution">
    <text evidence="1">The sequence shown here is derived from an EMBL/GenBank/DDBJ whole genome shotgun (WGS) entry which is preliminary data.</text>
</comment>
<evidence type="ECO:0000313" key="1">
    <source>
        <dbReference type="EMBL" id="OAN43712.1"/>
    </source>
</evidence>
<evidence type="ECO:0000313" key="2">
    <source>
        <dbReference type="Proteomes" id="UP000078543"/>
    </source>
</evidence>